<evidence type="ECO:0000313" key="6">
    <source>
        <dbReference type="EMBL" id="SDG00996.1"/>
    </source>
</evidence>
<dbReference type="SMART" id="SM00827">
    <property type="entry name" value="PKS_AT"/>
    <property type="match status" value="1"/>
</dbReference>
<dbReference type="PANTHER" id="PTHR42681:SF1">
    <property type="entry name" value="MALONYL-COA-ACYL CARRIER PROTEIN TRANSACYLASE, MITOCHONDRIAL"/>
    <property type="match status" value="1"/>
</dbReference>
<reference evidence="6 7" key="1">
    <citation type="submission" date="2016-10" db="EMBL/GenBank/DDBJ databases">
        <authorList>
            <person name="de Groot N.N."/>
        </authorList>
    </citation>
    <scope>NUCLEOTIDE SEQUENCE [LARGE SCALE GENOMIC DNA]</scope>
    <source>
        <strain evidence="6 7">DSM 28129</strain>
    </source>
</reference>
<proteinExistence type="predicted"/>
<dbReference type="InterPro" id="IPR016035">
    <property type="entry name" value="Acyl_Trfase/lysoPLipase"/>
</dbReference>
<dbReference type="InterPro" id="IPR050858">
    <property type="entry name" value="Mal-CoA-ACP_Trans/PKS_FabD"/>
</dbReference>
<dbReference type="SUPFAM" id="SSF55048">
    <property type="entry name" value="Probable ACP-binding domain of malonyl-CoA ACP transacylase"/>
    <property type="match status" value="1"/>
</dbReference>
<dbReference type="EMBL" id="FNBG01000023">
    <property type="protein sequence ID" value="SDG00996.1"/>
    <property type="molecule type" value="Genomic_DNA"/>
</dbReference>
<evidence type="ECO:0000256" key="1">
    <source>
        <dbReference type="ARBA" id="ARBA00013258"/>
    </source>
</evidence>
<dbReference type="Pfam" id="PF00698">
    <property type="entry name" value="Acyl_transf_1"/>
    <property type="match status" value="1"/>
</dbReference>
<dbReference type="Gene3D" id="3.40.366.10">
    <property type="entry name" value="Malonyl-Coenzyme A Acyl Carrier Protein, domain 2"/>
    <property type="match status" value="1"/>
</dbReference>
<evidence type="ECO:0000256" key="2">
    <source>
        <dbReference type="ARBA" id="ARBA00022679"/>
    </source>
</evidence>
<evidence type="ECO:0000259" key="5">
    <source>
        <dbReference type="SMART" id="SM00827"/>
    </source>
</evidence>
<keyword evidence="2 6" id="KW-0808">Transferase</keyword>
<evidence type="ECO:0000313" key="7">
    <source>
        <dbReference type="Proteomes" id="UP000198972"/>
    </source>
</evidence>
<sequence length="408" mass="45312">MKRLAVMFPGQGSQYNGMMKEDYDRHPIVKETFGEASDILGYDMAALCFDGGEDRLAQSELTQPALLTVGVASFRLFAQETGIRPAAAAGHSLGEYTALACAGVLKFADALQLVRERGRLMMEASASGNGRMLAVSGIQADQAIRMIKDIENMEKRPAIACFNSSHQIVLSGTNDAVTAAEELLKANGVKLSSLKVSGAFHSPLMAAAADELEELLQSCEFGEFIFPVISNIEAKPYGLHKGDIVRNLKRQMTESVRWRQTMSCLLRRSIDAAVELAPRKTLTRLFKTDYPSFPVYSLEAQADRQAVFSPSFMADYRYSNRYVLEQCLAAAVSVRNRCIDDQVYKEQVVAPYRQLESMLLSLERNNAEPSAEQLQDALNGLKTIIRAKGGTEEEYRYPRIEMERMLSR</sequence>
<dbReference type="Proteomes" id="UP000198972">
    <property type="component" value="Unassembled WGS sequence"/>
</dbReference>
<feature type="domain" description="Malonyl-CoA:ACP transacylase (MAT)" evidence="5">
    <location>
        <begin position="7"/>
        <end position="316"/>
    </location>
</feature>
<dbReference type="InterPro" id="IPR001227">
    <property type="entry name" value="Ac_transferase_dom_sf"/>
</dbReference>
<dbReference type="InterPro" id="IPR014043">
    <property type="entry name" value="Acyl_transferase_dom"/>
</dbReference>
<dbReference type="GO" id="GO:0004314">
    <property type="term" value="F:[acyl-carrier-protein] S-malonyltransferase activity"/>
    <property type="evidence" value="ECO:0007669"/>
    <property type="project" value="UniProtKB-EC"/>
</dbReference>
<dbReference type="GO" id="GO:0005829">
    <property type="term" value="C:cytosol"/>
    <property type="evidence" value="ECO:0007669"/>
    <property type="project" value="TreeGrafter"/>
</dbReference>
<keyword evidence="7" id="KW-1185">Reference proteome</keyword>
<evidence type="ECO:0000256" key="4">
    <source>
        <dbReference type="ARBA" id="ARBA00048462"/>
    </source>
</evidence>
<accession>A0A1G7QR26</accession>
<gene>
    <name evidence="6" type="ORF">SAMN04488542_12316</name>
</gene>
<dbReference type="RefSeq" id="WP_175471456.1">
    <property type="nucleotide sequence ID" value="NZ_FNBG01000023.1"/>
</dbReference>
<organism evidence="6 7">
    <name type="scientific">Fontibacillus panacisegetis</name>
    <dbReference type="NCBI Taxonomy" id="670482"/>
    <lineage>
        <taxon>Bacteria</taxon>
        <taxon>Bacillati</taxon>
        <taxon>Bacillota</taxon>
        <taxon>Bacilli</taxon>
        <taxon>Bacillales</taxon>
        <taxon>Paenibacillaceae</taxon>
        <taxon>Fontibacillus</taxon>
    </lineage>
</organism>
<protein>
    <recommendedName>
        <fullName evidence="1">[acyl-carrier-protein] S-malonyltransferase</fullName>
        <ecNumber evidence="1">2.3.1.39</ecNumber>
    </recommendedName>
</protein>
<dbReference type="AlphaFoldDB" id="A0A1G7QR26"/>
<dbReference type="STRING" id="670482.SAMN04488542_12316"/>
<dbReference type="NCBIfam" id="TIGR00128">
    <property type="entry name" value="fabD"/>
    <property type="match status" value="1"/>
</dbReference>
<dbReference type="SUPFAM" id="SSF52151">
    <property type="entry name" value="FabD/lysophospholipase-like"/>
    <property type="match status" value="1"/>
</dbReference>
<name>A0A1G7QR26_9BACL</name>
<keyword evidence="3" id="KW-0012">Acyltransferase</keyword>
<dbReference type="InterPro" id="IPR016036">
    <property type="entry name" value="Malonyl_transacylase_ACP-bd"/>
</dbReference>
<dbReference type="InterPro" id="IPR004410">
    <property type="entry name" value="Malonyl_CoA-ACP_transAc_FabD"/>
</dbReference>
<dbReference type="Gene3D" id="3.30.70.250">
    <property type="entry name" value="Malonyl-CoA ACP transacylase, ACP-binding"/>
    <property type="match status" value="1"/>
</dbReference>
<evidence type="ECO:0000256" key="3">
    <source>
        <dbReference type="ARBA" id="ARBA00023315"/>
    </source>
</evidence>
<dbReference type="PANTHER" id="PTHR42681">
    <property type="entry name" value="MALONYL-COA-ACYL CARRIER PROTEIN TRANSACYLASE, MITOCHONDRIAL"/>
    <property type="match status" value="1"/>
</dbReference>
<comment type="catalytic activity">
    <reaction evidence="4">
        <text>holo-[ACP] + malonyl-CoA = malonyl-[ACP] + CoA</text>
        <dbReference type="Rhea" id="RHEA:41792"/>
        <dbReference type="Rhea" id="RHEA-COMP:9623"/>
        <dbReference type="Rhea" id="RHEA-COMP:9685"/>
        <dbReference type="ChEBI" id="CHEBI:57287"/>
        <dbReference type="ChEBI" id="CHEBI:57384"/>
        <dbReference type="ChEBI" id="CHEBI:64479"/>
        <dbReference type="ChEBI" id="CHEBI:78449"/>
        <dbReference type="EC" id="2.3.1.39"/>
    </reaction>
</comment>
<dbReference type="EC" id="2.3.1.39" evidence="1"/>
<dbReference type="GO" id="GO:0006633">
    <property type="term" value="P:fatty acid biosynthetic process"/>
    <property type="evidence" value="ECO:0007669"/>
    <property type="project" value="TreeGrafter"/>
</dbReference>